<proteinExistence type="predicted"/>
<dbReference type="PANTHER" id="PTHR37953:SF1">
    <property type="entry name" value="UPF0127 PROTEIN MJ1496"/>
    <property type="match status" value="1"/>
</dbReference>
<reference evidence="2 3" key="1">
    <citation type="journal article" date="2010" name="Science">
        <title>Genomic comparison of the ants Camponotus floridanus and Harpegnathos saltator.</title>
        <authorList>
            <person name="Bonasio R."/>
            <person name="Zhang G."/>
            <person name="Ye C."/>
            <person name="Mutti N.S."/>
            <person name="Fang X."/>
            <person name="Qin N."/>
            <person name="Donahue G."/>
            <person name="Yang P."/>
            <person name="Li Q."/>
            <person name="Li C."/>
            <person name="Zhang P."/>
            <person name="Huang Z."/>
            <person name="Berger S.L."/>
            <person name="Reinberg D."/>
            <person name="Wang J."/>
            <person name="Liebig J."/>
        </authorList>
    </citation>
    <scope>NUCLEOTIDE SEQUENCE [LARGE SCALE GENOMIC DNA]</scope>
    <source>
        <strain evidence="2 3">Hsal</strain>
    </source>
</reference>
<evidence type="ECO:0000313" key="3">
    <source>
        <dbReference type="Proteomes" id="UP000188912"/>
    </source>
</evidence>
<keyword evidence="1" id="KW-0732">Signal</keyword>
<feature type="signal peptide" evidence="1">
    <location>
        <begin position="1"/>
        <end position="23"/>
    </location>
</feature>
<evidence type="ECO:0008006" key="4">
    <source>
        <dbReference type="Google" id="ProtNLM"/>
    </source>
</evidence>
<protein>
    <recommendedName>
        <fullName evidence="4">DUF192 domain-containing protein</fullName>
    </recommendedName>
</protein>
<dbReference type="Pfam" id="PF02643">
    <property type="entry name" value="DUF192"/>
    <property type="match status" value="1"/>
</dbReference>
<name>A0A1U9JV32_9HYPH</name>
<evidence type="ECO:0000313" key="2">
    <source>
        <dbReference type="EMBL" id="AQS41713.1"/>
    </source>
</evidence>
<dbReference type="EMBL" id="CP017315">
    <property type="protein sequence ID" value="AQS41713.1"/>
    <property type="molecule type" value="Genomic_DNA"/>
</dbReference>
<dbReference type="KEGG" id="thd:BHV28_10190"/>
<feature type="chain" id="PRO_5013092438" description="DUF192 domain-containing protein" evidence="1">
    <location>
        <begin position="24"/>
        <end position="157"/>
    </location>
</feature>
<gene>
    <name evidence="2" type="ORF">BHV28_10190</name>
</gene>
<dbReference type="Gene3D" id="2.60.120.1140">
    <property type="entry name" value="Protein of unknown function DUF192"/>
    <property type="match status" value="1"/>
</dbReference>
<dbReference type="Proteomes" id="UP000188912">
    <property type="component" value="Chromosome"/>
</dbReference>
<dbReference type="PANTHER" id="PTHR37953">
    <property type="entry name" value="UPF0127 PROTEIN MJ1496"/>
    <property type="match status" value="1"/>
</dbReference>
<dbReference type="STRING" id="1902579.BHV28_10190"/>
<sequence length="157" mass="17565">MRRLLLCFVVFLLLPAVSGAQQAMRLPVDVRPLVVHTDKNIIEFDVEIARTDEQRGRGLMFRQDFPAGRVMLFRFPQQQVITMWMMNTPLPLDMVFLNEEGIIVSIHEGAEPFSQAIISSQKPAASVIELKAGQVKEHHIANGQRVTHSAICGACGE</sequence>
<accession>A0A1U9JV32</accession>
<reference evidence="2 3" key="2">
    <citation type="journal article" date="2016" name="Sci. Rep.">
        <title>The genome of Rhizobiales bacteria in predatory ants reveals urease gene functions but no genes for nitrogen fixation.</title>
        <authorList>
            <person name="Neuvonen M.M."/>
            <person name="Tamarit D."/>
            <person name="Naslund K."/>
            <person name="Liebig J."/>
            <person name="Feldhaar H."/>
            <person name="Moran N.A."/>
            <person name="Guy L."/>
            <person name="Andersson S.G."/>
        </authorList>
    </citation>
    <scope>NUCLEOTIDE SEQUENCE [LARGE SCALE GENOMIC DNA]</scope>
    <source>
        <strain evidence="2 3">Hsal</strain>
    </source>
</reference>
<organism evidence="2 3">
    <name type="scientific">Candidatus Tokpelaia hoelldobleri</name>
    <dbReference type="NCBI Taxonomy" id="1902579"/>
    <lineage>
        <taxon>Bacteria</taxon>
        <taxon>Pseudomonadati</taxon>
        <taxon>Pseudomonadota</taxon>
        <taxon>Alphaproteobacteria</taxon>
        <taxon>Hyphomicrobiales</taxon>
        <taxon>Candidatus Tokpelaia</taxon>
    </lineage>
</organism>
<keyword evidence="3" id="KW-1185">Reference proteome</keyword>
<dbReference type="InterPro" id="IPR038695">
    <property type="entry name" value="Saro_0823-like_sf"/>
</dbReference>
<dbReference type="AlphaFoldDB" id="A0A1U9JV32"/>
<evidence type="ECO:0000256" key="1">
    <source>
        <dbReference type="SAM" id="SignalP"/>
    </source>
</evidence>
<dbReference type="InterPro" id="IPR003795">
    <property type="entry name" value="DUF192"/>
</dbReference>